<evidence type="ECO:0000313" key="2">
    <source>
        <dbReference type="EMBL" id="KAH6884435.1"/>
    </source>
</evidence>
<dbReference type="Proteomes" id="UP000777438">
    <property type="component" value="Unassembled WGS sequence"/>
</dbReference>
<protein>
    <recommendedName>
        <fullName evidence="1">Heterokaryon incompatibility domain-containing protein</fullName>
    </recommendedName>
</protein>
<organism evidence="2 3">
    <name type="scientific">Thelonectria olida</name>
    <dbReference type="NCBI Taxonomy" id="1576542"/>
    <lineage>
        <taxon>Eukaryota</taxon>
        <taxon>Fungi</taxon>
        <taxon>Dikarya</taxon>
        <taxon>Ascomycota</taxon>
        <taxon>Pezizomycotina</taxon>
        <taxon>Sordariomycetes</taxon>
        <taxon>Hypocreomycetidae</taxon>
        <taxon>Hypocreales</taxon>
        <taxon>Nectriaceae</taxon>
        <taxon>Thelonectria</taxon>
    </lineage>
</organism>
<feature type="non-terminal residue" evidence="2">
    <location>
        <position position="458"/>
    </location>
</feature>
<keyword evidence="3" id="KW-1185">Reference proteome</keyword>
<sequence>LIDVGCELKPQCIAVSYQWPRHPDRDHQLTSGTWDHFSMGYSTKDLPLVYCDAFIVARMLGFRQSNGLKCIMQGMGGDWHVEASKMASVYGNAVFTLAFGDGPELNYSGKAEVWRRCSLRDATQAAAQPFIKEGRMTDLERRSPESIYTWLESNGNFPTRPSSELDKRGWTFQERILSKRVLTISAAGLFWDCCQSSASDTRPLGLRGDFSPKLRDSDERKINTQLLTGSRDDSTVSRPELYLLWRTQSANYTWREFSHPRDRIVAIEGVVHRIGAVLNECFLGIWKGDFLRSLIWFCDKMNLDALPAKNNNSVCVPSWSWASISFPIQYRLWHPFARCADHNVEFTSPCASLQHISAQTTDKTSLSCYTGAITLSGTIARVLAHSPTNSNGQVILDPRPLEAFPGYSKEQPTFLQPLRNGPDSWRALLHEKSGEIYLLPMLKGGYFKTLRAHYCLLL</sequence>
<dbReference type="InterPro" id="IPR010730">
    <property type="entry name" value="HET"/>
</dbReference>
<feature type="non-terminal residue" evidence="2">
    <location>
        <position position="1"/>
    </location>
</feature>
<comment type="caution">
    <text evidence="2">The sequence shown here is derived from an EMBL/GenBank/DDBJ whole genome shotgun (WGS) entry which is preliminary data.</text>
</comment>
<dbReference type="PANTHER" id="PTHR33112:SF10">
    <property type="entry name" value="TOL"/>
    <property type="match status" value="1"/>
</dbReference>
<dbReference type="Pfam" id="PF06985">
    <property type="entry name" value="HET"/>
    <property type="match status" value="1"/>
</dbReference>
<reference evidence="2 3" key="1">
    <citation type="journal article" date="2021" name="Nat. Commun.">
        <title>Genetic determinants of endophytism in the Arabidopsis root mycobiome.</title>
        <authorList>
            <person name="Mesny F."/>
            <person name="Miyauchi S."/>
            <person name="Thiergart T."/>
            <person name="Pickel B."/>
            <person name="Atanasova L."/>
            <person name="Karlsson M."/>
            <person name="Huettel B."/>
            <person name="Barry K.W."/>
            <person name="Haridas S."/>
            <person name="Chen C."/>
            <person name="Bauer D."/>
            <person name="Andreopoulos W."/>
            <person name="Pangilinan J."/>
            <person name="LaButti K."/>
            <person name="Riley R."/>
            <person name="Lipzen A."/>
            <person name="Clum A."/>
            <person name="Drula E."/>
            <person name="Henrissat B."/>
            <person name="Kohler A."/>
            <person name="Grigoriev I.V."/>
            <person name="Martin F.M."/>
            <person name="Hacquard S."/>
        </authorList>
    </citation>
    <scope>NUCLEOTIDE SEQUENCE [LARGE SCALE GENOMIC DNA]</scope>
    <source>
        <strain evidence="2 3">MPI-CAGE-CH-0241</strain>
    </source>
</reference>
<dbReference type="AlphaFoldDB" id="A0A9P8VYN0"/>
<gene>
    <name evidence="2" type="ORF">B0T10DRAFT_365398</name>
</gene>
<feature type="domain" description="Heterokaryon incompatibility" evidence="1">
    <location>
        <begin position="14"/>
        <end position="174"/>
    </location>
</feature>
<proteinExistence type="predicted"/>
<evidence type="ECO:0000313" key="3">
    <source>
        <dbReference type="Proteomes" id="UP000777438"/>
    </source>
</evidence>
<accession>A0A9P8VYN0</accession>
<dbReference type="OrthoDB" id="5125733at2759"/>
<dbReference type="EMBL" id="JAGPYM010000020">
    <property type="protein sequence ID" value="KAH6884435.1"/>
    <property type="molecule type" value="Genomic_DNA"/>
</dbReference>
<dbReference type="PANTHER" id="PTHR33112">
    <property type="entry name" value="DOMAIN PROTEIN, PUTATIVE-RELATED"/>
    <property type="match status" value="1"/>
</dbReference>
<name>A0A9P8VYN0_9HYPO</name>
<evidence type="ECO:0000259" key="1">
    <source>
        <dbReference type="Pfam" id="PF06985"/>
    </source>
</evidence>